<dbReference type="STRING" id="7070.Q0MRK7"/>
<evidence type="ECO:0000313" key="5">
    <source>
        <dbReference type="Proteomes" id="UP000007266"/>
    </source>
</evidence>
<evidence type="ECO:0000313" key="4">
    <source>
        <dbReference type="EMBL" id="EFA07419.1"/>
    </source>
</evidence>
<reference evidence="4 5" key="2">
    <citation type="journal article" date="2008" name="Nature">
        <title>The genome of the model beetle and pest Tribolium castaneum.</title>
        <authorList>
            <consortium name="Tribolium Genome Sequencing Consortium"/>
            <person name="Richards S."/>
            <person name="Gibbs R.A."/>
            <person name="Weinstock G.M."/>
            <person name="Brown S.J."/>
            <person name="Denell R."/>
            <person name="Beeman R.W."/>
            <person name="Gibbs R."/>
            <person name="Beeman R.W."/>
            <person name="Brown S.J."/>
            <person name="Bucher G."/>
            <person name="Friedrich M."/>
            <person name="Grimmelikhuijzen C.J."/>
            <person name="Klingler M."/>
            <person name="Lorenzen M."/>
            <person name="Richards S."/>
            <person name="Roth S."/>
            <person name="Schroder R."/>
            <person name="Tautz D."/>
            <person name="Zdobnov E.M."/>
            <person name="Muzny D."/>
            <person name="Gibbs R.A."/>
            <person name="Weinstock G.M."/>
            <person name="Attaway T."/>
            <person name="Bell S."/>
            <person name="Buhay C.J."/>
            <person name="Chandrabose M.N."/>
            <person name="Chavez D."/>
            <person name="Clerk-Blankenburg K.P."/>
            <person name="Cree A."/>
            <person name="Dao M."/>
            <person name="Davis C."/>
            <person name="Chacko J."/>
            <person name="Dinh H."/>
            <person name="Dugan-Rocha S."/>
            <person name="Fowler G."/>
            <person name="Garner T.T."/>
            <person name="Garnes J."/>
            <person name="Gnirke A."/>
            <person name="Hawes A."/>
            <person name="Hernandez J."/>
            <person name="Hines S."/>
            <person name="Holder M."/>
            <person name="Hume J."/>
            <person name="Jhangiani S.N."/>
            <person name="Joshi V."/>
            <person name="Khan Z.M."/>
            <person name="Jackson L."/>
            <person name="Kovar C."/>
            <person name="Kowis A."/>
            <person name="Lee S."/>
            <person name="Lewis L.R."/>
            <person name="Margolis J."/>
            <person name="Morgan M."/>
            <person name="Nazareth L.V."/>
            <person name="Nguyen N."/>
            <person name="Okwuonu G."/>
            <person name="Parker D."/>
            <person name="Richards S."/>
            <person name="Ruiz S.J."/>
            <person name="Santibanez J."/>
            <person name="Savard J."/>
            <person name="Scherer S.E."/>
            <person name="Schneider B."/>
            <person name="Sodergren E."/>
            <person name="Tautz D."/>
            <person name="Vattahil S."/>
            <person name="Villasana D."/>
            <person name="White C.S."/>
            <person name="Wright R."/>
            <person name="Park Y."/>
            <person name="Beeman R.W."/>
            <person name="Lord J."/>
            <person name="Oppert B."/>
            <person name="Lorenzen M."/>
            <person name="Brown S."/>
            <person name="Wang L."/>
            <person name="Savard J."/>
            <person name="Tautz D."/>
            <person name="Richards S."/>
            <person name="Weinstock G."/>
            <person name="Gibbs R.A."/>
            <person name="Liu Y."/>
            <person name="Worley K."/>
            <person name="Weinstock G."/>
            <person name="Elsik C.G."/>
            <person name="Reese J.T."/>
            <person name="Elhaik E."/>
            <person name="Landan G."/>
            <person name="Graur D."/>
            <person name="Arensburger P."/>
            <person name="Atkinson P."/>
            <person name="Beeman R.W."/>
            <person name="Beidler J."/>
            <person name="Brown S.J."/>
            <person name="Demuth J.P."/>
            <person name="Drury D.W."/>
            <person name="Du Y.Z."/>
            <person name="Fujiwara H."/>
            <person name="Lorenzen M."/>
            <person name="Maselli V."/>
            <person name="Osanai M."/>
            <person name="Park Y."/>
            <person name="Robertson H.M."/>
            <person name="Tu Z."/>
            <person name="Wang J.J."/>
            <person name="Wang S."/>
            <person name="Richards S."/>
            <person name="Song H."/>
            <person name="Zhang L."/>
            <person name="Sodergren E."/>
            <person name="Werner D."/>
            <person name="Stanke M."/>
            <person name="Morgenstern B."/>
            <person name="Solovyev V."/>
            <person name="Kosarev P."/>
            <person name="Brown G."/>
            <person name="Chen H.C."/>
            <person name="Ermolaeva O."/>
            <person name="Hlavina W."/>
            <person name="Kapustin Y."/>
            <person name="Kiryutin B."/>
            <person name="Kitts P."/>
            <person name="Maglott D."/>
            <person name="Pruitt K."/>
            <person name="Sapojnikov V."/>
            <person name="Souvorov A."/>
            <person name="Mackey A.J."/>
            <person name="Waterhouse R.M."/>
            <person name="Wyder S."/>
            <person name="Zdobnov E.M."/>
            <person name="Zdobnov E.M."/>
            <person name="Wyder S."/>
            <person name="Kriventseva E.V."/>
            <person name="Kadowaki T."/>
            <person name="Bork P."/>
            <person name="Aranda M."/>
            <person name="Bao R."/>
            <person name="Beermann A."/>
            <person name="Berns N."/>
            <person name="Bolognesi R."/>
            <person name="Bonneton F."/>
            <person name="Bopp D."/>
            <person name="Brown S.J."/>
            <person name="Bucher G."/>
            <person name="Butts T."/>
            <person name="Chaumot A."/>
            <person name="Denell R.E."/>
            <person name="Ferrier D.E."/>
            <person name="Friedrich M."/>
            <person name="Gordon C.M."/>
            <person name="Jindra M."/>
            <person name="Klingler M."/>
            <person name="Lan Q."/>
            <person name="Lattorff H.M."/>
            <person name="Laudet V."/>
            <person name="von Levetsow C."/>
            <person name="Liu Z."/>
            <person name="Lutz R."/>
            <person name="Lynch J.A."/>
            <person name="da Fonseca R.N."/>
            <person name="Posnien N."/>
            <person name="Reuter R."/>
            <person name="Roth S."/>
            <person name="Savard J."/>
            <person name="Schinko J.B."/>
            <person name="Schmitt C."/>
            <person name="Schoppmeier M."/>
            <person name="Schroder R."/>
            <person name="Shippy T.D."/>
            <person name="Simonnet F."/>
            <person name="Marques-Souza H."/>
            <person name="Tautz D."/>
            <person name="Tomoyasu Y."/>
            <person name="Trauner J."/>
            <person name="Van der Zee M."/>
            <person name="Vervoort M."/>
            <person name="Wittkopp N."/>
            <person name="Wimmer E.A."/>
            <person name="Yang X."/>
            <person name="Jones A.K."/>
            <person name="Sattelle D.B."/>
            <person name="Ebert P.R."/>
            <person name="Nelson D."/>
            <person name="Scott J.G."/>
            <person name="Beeman R.W."/>
            <person name="Muthukrishnan S."/>
            <person name="Kramer K.J."/>
            <person name="Arakane Y."/>
            <person name="Beeman R.W."/>
            <person name="Zhu Q."/>
            <person name="Hogenkamp D."/>
            <person name="Dixit R."/>
            <person name="Oppert B."/>
            <person name="Jiang H."/>
            <person name="Zou Z."/>
            <person name="Marshall J."/>
            <person name="Elpidina E."/>
            <person name="Vinokurov K."/>
            <person name="Oppert C."/>
            <person name="Zou Z."/>
            <person name="Evans J."/>
            <person name="Lu Z."/>
            <person name="Zhao P."/>
            <person name="Sumathipala N."/>
            <person name="Altincicek B."/>
            <person name="Vilcinskas A."/>
            <person name="Williams M."/>
            <person name="Hultmark D."/>
            <person name="Hetru C."/>
            <person name="Jiang H."/>
            <person name="Grimmelikhuijzen C.J."/>
            <person name="Hauser F."/>
            <person name="Cazzamali G."/>
            <person name="Williamson M."/>
            <person name="Park Y."/>
            <person name="Li B."/>
            <person name="Tanaka Y."/>
            <person name="Predel R."/>
            <person name="Neupert S."/>
            <person name="Schachtner J."/>
            <person name="Verleyen P."/>
            <person name="Raible F."/>
            <person name="Bork P."/>
            <person name="Friedrich M."/>
            <person name="Walden K.K."/>
            <person name="Robertson H.M."/>
            <person name="Angeli S."/>
            <person name="Foret S."/>
            <person name="Bucher G."/>
            <person name="Schuetz S."/>
            <person name="Maleszka R."/>
            <person name="Wimmer E.A."/>
            <person name="Beeman R.W."/>
            <person name="Lorenzen M."/>
            <person name="Tomoyasu Y."/>
            <person name="Miller S.C."/>
            <person name="Grossmann D."/>
            <person name="Bucher G."/>
        </authorList>
    </citation>
    <scope>NUCLEOTIDE SEQUENCE [LARGE SCALE GENOMIC DNA]</scope>
    <source>
        <strain evidence="4 5">Georgia GA2</strain>
    </source>
</reference>
<dbReference type="InterPro" id="IPR036682">
    <property type="entry name" value="OS_D_A10/PebIII_sf"/>
</dbReference>
<dbReference type="OMA" id="CLANRGN"/>
<dbReference type="OrthoDB" id="6344725at2759"/>
<reference evidence="3" key="1">
    <citation type="journal article" date="2007" name="Insect Biochem. Mol. Biol.">
        <title>Chemosensory proteins in the honey bee: Insights from the annotated genome, comparative analyses and expressional profiling.</title>
        <authorList>
            <person name="Foret S."/>
            <person name="Wanner K.W."/>
            <person name="Maleszka R."/>
        </authorList>
    </citation>
    <scope>NUCLEOTIDE SEQUENCE</scope>
</reference>
<reference evidence="4 5" key="3">
    <citation type="journal article" date="2010" name="Nucleic Acids Res.">
        <title>BeetleBase in 2010: revisions to provide comprehensive genomic information for Tribolium castaneum.</title>
        <authorList>
            <person name="Kim H.S."/>
            <person name="Murphy T."/>
            <person name="Xia J."/>
            <person name="Caragea D."/>
            <person name="Park Y."/>
            <person name="Beeman R.W."/>
            <person name="Lorenzen M.D."/>
            <person name="Butcher S."/>
            <person name="Manak J.R."/>
            <person name="Brown S.J."/>
        </authorList>
    </citation>
    <scope>GENOME REANNOTATION</scope>
    <source>
        <strain evidence="4 5">Georgia GA2</strain>
    </source>
</reference>
<organism evidence="3">
    <name type="scientific">Tribolium castaneum</name>
    <name type="common">Red flour beetle</name>
    <dbReference type="NCBI Taxonomy" id="7070"/>
    <lineage>
        <taxon>Eukaryota</taxon>
        <taxon>Metazoa</taxon>
        <taxon>Ecdysozoa</taxon>
        <taxon>Arthropoda</taxon>
        <taxon>Hexapoda</taxon>
        <taxon>Insecta</taxon>
        <taxon>Pterygota</taxon>
        <taxon>Neoptera</taxon>
        <taxon>Endopterygota</taxon>
        <taxon>Coleoptera</taxon>
        <taxon>Polyphaga</taxon>
        <taxon>Cucujiformia</taxon>
        <taxon>Tenebrionidae</taxon>
        <taxon>Tenebrionidae incertae sedis</taxon>
        <taxon>Tribolium</taxon>
    </lineage>
</organism>
<dbReference type="HOGENOM" id="CLU_126727_0_0_1"/>
<dbReference type="PANTHER" id="PTHR11257">
    <property type="entry name" value="CHEMOSENSORY PROTEIN-RELATED"/>
    <property type="match status" value="1"/>
</dbReference>
<dbReference type="Proteomes" id="UP000007266">
    <property type="component" value="Linkage group 7"/>
</dbReference>
<gene>
    <name evidence="4" type="primary">TcCSP7P</name>
    <name evidence="4" type="ORF">TcasGA2_TC008677</name>
</gene>
<evidence type="ECO:0000256" key="1">
    <source>
        <dbReference type="SAM" id="SignalP"/>
    </source>
</evidence>
<accession>Q0MRK7</accession>
<dbReference type="eggNOG" id="ENOG502S48A">
    <property type="taxonomic scope" value="Eukaryota"/>
</dbReference>
<dbReference type="EMBL" id="DQ855502">
    <property type="protein sequence ID" value="ABH88189.1"/>
    <property type="molecule type" value="mRNA"/>
</dbReference>
<dbReference type="InterPro" id="IPR005055">
    <property type="entry name" value="A10/PebIII"/>
</dbReference>
<dbReference type="InParanoid" id="Q0MRK7"/>
<name>Q0MRK7_TRICA</name>
<protein>
    <submittedName>
        <fullName evidence="3">Chemosensory protein 16</fullName>
    </submittedName>
    <submittedName>
        <fullName evidence="4">Chemosensory protein 5</fullName>
    </submittedName>
    <submittedName>
        <fullName evidence="2">Chemosensory protein 9</fullName>
    </submittedName>
</protein>
<feature type="chain" id="PRO_5010134075" evidence="1">
    <location>
        <begin position="20"/>
        <end position="126"/>
    </location>
</feature>
<keyword evidence="5" id="KW-1185">Reference proteome</keyword>
<evidence type="ECO:0000313" key="3">
    <source>
        <dbReference type="EMBL" id="ABH88189.1"/>
    </source>
</evidence>
<reference evidence="4" key="4">
    <citation type="submission" date="2014-11" db="EMBL/GenBank/DDBJ databases">
        <title>Tools and pipelines for BioNano data: molecule assembly pipeline and FASTA super scaffolding tool.</title>
        <authorList>
            <person name="Shelton J.M."/>
            <person name="Herndon N."/>
            <person name="Coleman C."/>
            <person name="Lu N."/>
            <person name="Brown S.J."/>
        </authorList>
    </citation>
    <scope>NUCLEOTIDE SEQUENCE</scope>
    <source>
        <strain evidence="4">Georgia GA2</strain>
    </source>
</reference>
<dbReference type="SMR" id="Q0MRK7"/>
<dbReference type="GeneID" id="661427"/>
<dbReference type="EMBL" id="DQ855495">
    <property type="protein sequence ID" value="ABH88182.1"/>
    <property type="molecule type" value="mRNA"/>
</dbReference>
<dbReference type="KEGG" id="tca:661427"/>
<dbReference type="AlphaFoldDB" id="Q0MRK7"/>
<dbReference type="SUPFAM" id="SSF100910">
    <property type="entry name" value="Chemosensory protein Csp2"/>
    <property type="match status" value="1"/>
</dbReference>
<dbReference type="Pfam" id="PF03392">
    <property type="entry name" value="OS-D"/>
    <property type="match status" value="1"/>
</dbReference>
<sequence length="126" mass="14534">MTAIVFLLALACLKTYVSSQEYLVPQNIDVDEILKNDRLTRNYLDCVLGKGKCTPEGEELKKDIPEALQNGCAKCNEKHKEGVRKVIHHLIENKPNWWQELESKFDPQGEYKKKYDELLKKEGLAN</sequence>
<keyword evidence="1" id="KW-0732">Signal</keyword>
<dbReference type="EMBL" id="KQ971354">
    <property type="protein sequence ID" value="EFA07419.1"/>
    <property type="molecule type" value="Genomic_DNA"/>
</dbReference>
<dbReference type="CTD" id="661427"/>
<proteinExistence type="evidence at transcript level"/>
<dbReference type="PANTHER" id="PTHR11257:SF12">
    <property type="entry name" value="EJACULATORY BULB-SPECIFIC PROTEIN 3-RELATED"/>
    <property type="match status" value="1"/>
</dbReference>
<feature type="signal peptide" evidence="1">
    <location>
        <begin position="1"/>
        <end position="19"/>
    </location>
</feature>
<dbReference type="Gene3D" id="1.10.2080.10">
    <property type="entry name" value="Insect odorant-binding protein A10/Ejaculatory bulb-specific protein 3"/>
    <property type="match status" value="1"/>
</dbReference>
<evidence type="ECO:0000313" key="2">
    <source>
        <dbReference type="EMBL" id="ABH88182.1"/>
    </source>
</evidence>
<dbReference type="RefSeq" id="NP_001039283.1">
    <property type="nucleotide sequence ID" value="NM_001045818.1"/>
</dbReference>